<dbReference type="GeneID" id="54553620"/>
<dbReference type="RefSeq" id="XP_033649697.1">
    <property type="nucleotide sequence ID" value="XM_033800445.1"/>
</dbReference>
<evidence type="ECO:0000313" key="3">
    <source>
        <dbReference type="Proteomes" id="UP000800097"/>
    </source>
</evidence>
<proteinExistence type="predicted"/>
<reference evidence="2" key="1">
    <citation type="journal article" date="2020" name="Stud. Mycol.">
        <title>101 Dothideomycetes genomes: a test case for predicting lifestyles and emergence of pathogens.</title>
        <authorList>
            <person name="Haridas S."/>
            <person name="Albert R."/>
            <person name="Binder M."/>
            <person name="Bloem J."/>
            <person name="Labutti K."/>
            <person name="Salamov A."/>
            <person name="Andreopoulos B."/>
            <person name="Baker S."/>
            <person name="Barry K."/>
            <person name="Bills G."/>
            <person name="Bluhm B."/>
            <person name="Cannon C."/>
            <person name="Castanera R."/>
            <person name="Culley D."/>
            <person name="Daum C."/>
            <person name="Ezra D."/>
            <person name="Gonzalez J."/>
            <person name="Henrissat B."/>
            <person name="Kuo A."/>
            <person name="Liang C."/>
            <person name="Lipzen A."/>
            <person name="Lutzoni F."/>
            <person name="Magnuson J."/>
            <person name="Mondo S."/>
            <person name="Nolan M."/>
            <person name="Ohm R."/>
            <person name="Pangilinan J."/>
            <person name="Park H.-J."/>
            <person name="Ramirez L."/>
            <person name="Alfaro M."/>
            <person name="Sun H."/>
            <person name="Tritt A."/>
            <person name="Yoshinaga Y."/>
            <person name="Zwiers L.-H."/>
            <person name="Turgeon B."/>
            <person name="Goodwin S."/>
            <person name="Spatafora J."/>
            <person name="Crous P."/>
            <person name="Grigoriev I."/>
        </authorList>
    </citation>
    <scope>NUCLEOTIDE SEQUENCE</scope>
    <source>
        <strain evidence="2">CBS 379.55</strain>
    </source>
</reference>
<feature type="domain" description="Heterokaryon incompatibility" evidence="1">
    <location>
        <begin position="58"/>
        <end position="119"/>
    </location>
</feature>
<keyword evidence="3" id="KW-1185">Reference proteome</keyword>
<sequence>MSEGQSIHQPLPQNSRTIRLLELMPATWNDPISCYTRQRLLDEASGTYTTISYTWGKNLFSILRRLRRPDRSVLVWADAICIDQSSPSERTHQVGLMGEIYRRSRETVIWLGEQSGNDDVGEQLLDHCMTTEDRQLLRLGGPPRLRFGNTYSDNRLLSAYALDFLLSKDSSQHAPLSLLPFNDILRAFCLIYCLASGTSSLEIEFWDERNNVGKSPTAMQTLLPGTVESARMWKGFERIMNRPWFTRIWAIQETVLARKATVHYGMLSAPWQMFATAARNFMQERHSLCLDLSGTLRGYEMLSQLSMTILRVDDVRRCHQLCLKDATLLSLLWKFRSLESSDKRDKVFALLGVTTNWEGQSPILPDYSLEPESVFIYTALDLIRQSRSLSVLAGVLDPFLGRKRLKRLPSWAHDWSLPCLQVETDRFNALSIYNSCGGRYGAVIFHPQHSILQVQGLYIGDVVAVGEISRHTQLSDTLAVIRQWRLLMFEFASARDCYPTGVSYQQAFWRTLLGDMLYIGNPSGAGNDTSYRRATSAYYTAYEAWRMWSRCISRDSINRTATFTQQDLDEGISSVHYAIKTATASRAFFLTSNGYMGIGPQSTRPGDRLYIVKGSRVPFLVRPDSLRSCYRSDTDTVGESRMILYPSGRAPESDIVHVCRGDHTCHSLLGDCFAFGLMDGEAFEKGDCDLTSLFLV</sequence>
<accession>A0A6A6J830</accession>
<protein>
    <recommendedName>
        <fullName evidence="1">Heterokaryon incompatibility domain-containing protein</fullName>
    </recommendedName>
</protein>
<dbReference type="OrthoDB" id="3557394at2759"/>
<evidence type="ECO:0000259" key="1">
    <source>
        <dbReference type="Pfam" id="PF06985"/>
    </source>
</evidence>
<dbReference type="Proteomes" id="UP000800097">
    <property type="component" value="Unassembled WGS sequence"/>
</dbReference>
<evidence type="ECO:0000313" key="2">
    <source>
        <dbReference type="EMBL" id="KAF2272158.1"/>
    </source>
</evidence>
<dbReference type="Pfam" id="PF06985">
    <property type="entry name" value="HET"/>
    <property type="match status" value="1"/>
</dbReference>
<name>A0A6A6J830_WESOR</name>
<dbReference type="InterPro" id="IPR010730">
    <property type="entry name" value="HET"/>
</dbReference>
<dbReference type="AlphaFoldDB" id="A0A6A6J830"/>
<organism evidence="2 3">
    <name type="scientific">Westerdykella ornata</name>
    <dbReference type="NCBI Taxonomy" id="318751"/>
    <lineage>
        <taxon>Eukaryota</taxon>
        <taxon>Fungi</taxon>
        <taxon>Dikarya</taxon>
        <taxon>Ascomycota</taxon>
        <taxon>Pezizomycotina</taxon>
        <taxon>Dothideomycetes</taxon>
        <taxon>Pleosporomycetidae</taxon>
        <taxon>Pleosporales</taxon>
        <taxon>Sporormiaceae</taxon>
        <taxon>Westerdykella</taxon>
    </lineage>
</organism>
<gene>
    <name evidence="2" type="ORF">EI97DRAFT_453193</name>
</gene>
<dbReference type="Pfam" id="PF26639">
    <property type="entry name" value="Het-6_barrel"/>
    <property type="match status" value="1"/>
</dbReference>
<dbReference type="EMBL" id="ML986525">
    <property type="protein sequence ID" value="KAF2272158.1"/>
    <property type="molecule type" value="Genomic_DNA"/>
</dbReference>
<dbReference type="PANTHER" id="PTHR24148:SF73">
    <property type="entry name" value="HET DOMAIN PROTEIN (AFU_ORTHOLOGUE AFUA_8G01020)"/>
    <property type="match status" value="1"/>
</dbReference>
<dbReference type="PANTHER" id="PTHR24148">
    <property type="entry name" value="ANKYRIN REPEAT DOMAIN-CONTAINING PROTEIN 39 HOMOLOG-RELATED"/>
    <property type="match status" value="1"/>
</dbReference>
<dbReference type="InterPro" id="IPR052895">
    <property type="entry name" value="HetReg/Transcr_Mod"/>
</dbReference>